<dbReference type="Pfam" id="PF01454">
    <property type="entry name" value="MAGE"/>
    <property type="match status" value="1"/>
</dbReference>
<organism evidence="3 4">
    <name type="scientific">Varroa destructor</name>
    <name type="common">Honeybee mite</name>
    <dbReference type="NCBI Taxonomy" id="109461"/>
    <lineage>
        <taxon>Eukaryota</taxon>
        <taxon>Metazoa</taxon>
        <taxon>Ecdysozoa</taxon>
        <taxon>Arthropoda</taxon>
        <taxon>Chelicerata</taxon>
        <taxon>Arachnida</taxon>
        <taxon>Acari</taxon>
        <taxon>Parasitiformes</taxon>
        <taxon>Mesostigmata</taxon>
        <taxon>Gamasina</taxon>
        <taxon>Dermanyssoidea</taxon>
        <taxon>Varroidae</taxon>
        <taxon>Varroa</taxon>
    </lineage>
</organism>
<reference evidence="3" key="1">
    <citation type="submission" date="2021-01" db="UniProtKB">
        <authorList>
            <consortium name="EnsemblMetazoa"/>
        </authorList>
    </citation>
    <scope>IDENTIFICATION</scope>
</reference>
<evidence type="ECO:0000256" key="1">
    <source>
        <dbReference type="SAM" id="MobiDB-lite"/>
    </source>
</evidence>
<dbReference type="RefSeq" id="XP_022650520.1">
    <property type="nucleotide sequence ID" value="XM_022794785.1"/>
</dbReference>
<dbReference type="OrthoDB" id="205198at2759"/>
<keyword evidence="4" id="KW-1185">Reference proteome</keyword>
<dbReference type="InterPro" id="IPR041899">
    <property type="entry name" value="MAGE_WH2"/>
</dbReference>
<dbReference type="SMART" id="SM01373">
    <property type="entry name" value="MAGE"/>
    <property type="match status" value="1"/>
</dbReference>
<dbReference type="Proteomes" id="UP000594260">
    <property type="component" value="Unplaced"/>
</dbReference>
<dbReference type="Gene3D" id="1.10.10.1210">
    <property type="entry name" value="MAGE homology domain, winged helix WH2 motif"/>
    <property type="match status" value="1"/>
</dbReference>
<proteinExistence type="predicted"/>
<name>A0A7M7JDK5_VARDE</name>
<dbReference type="GeneID" id="111245868"/>
<dbReference type="FunFam" id="1.10.10.1210:FF:000001">
    <property type="entry name" value="melanoma-associated antigen D1"/>
    <property type="match status" value="1"/>
</dbReference>
<feature type="compositionally biased region" description="Basic and acidic residues" evidence="1">
    <location>
        <begin position="218"/>
        <end position="239"/>
    </location>
</feature>
<dbReference type="Gene3D" id="1.10.10.1200">
    <property type="entry name" value="MAGE homology domain, winged helix WH1 motif"/>
    <property type="match status" value="1"/>
</dbReference>
<dbReference type="PROSITE" id="PS50838">
    <property type="entry name" value="MAGE"/>
    <property type="match status" value="1"/>
</dbReference>
<dbReference type="PANTHER" id="PTHR11736">
    <property type="entry name" value="MELANOMA-ASSOCIATED ANTIGEN MAGE ANTIGEN"/>
    <property type="match status" value="1"/>
</dbReference>
<dbReference type="InterPro" id="IPR037445">
    <property type="entry name" value="MAGE"/>
</dbReference>
<dbReference type="InParanoid" id="A0A7M7JDK5"/>
<evidence type="ECO:0000313" key="4">
    <source>
        <dbReference type="Proteomes" id="UP000594260"/>
    </source>
</evidence>
<accession>A0A7M7JDK5</accession>
<sequence>MSQAYSQDVPIDMEAIASNLAHYVLIQERTQFGVKRADIVEKILQGNARLLREAVDNASRLLEDTIGYQIREVPGKRLYIVVNSLDLTGLEEHLSQDEQCEHVRGLICIILSLILMNIGETLAETDLWNFLREINIEHDDKKHPVFGDIEKLIKVTFVKQHYLEHVKKKDGPGEFSWGYRAQYEFKPMEILKFVADVYSDGKSPRDFTMAYKRISEKEKQSKRISDQKNQTRDFVDNSRMRTSVTRSGS</sequence>
<dbReference type="EnsemblMetazoa" id="XM_022794785">
    <property type="protein sequence ID" value="XP_022650520"/>
    <property type="gene ID" value="LOC111245868"/>
</dbReference>
<evidence type="ECO:0000259" key="2">
    <source>
        <dbReference type="PROSITE" id="PS50838"/>
    </source>
</evidence>
<feature type="region of interest" description="Disordered" evidence="1">
    <location>
        <begin position="218"/>
        <end position="249"/>
    </location>
</feature>
<dbReference type="InterPro" id="IPR002190">
    <property type="entry name" value="MHD_dom"/>
</dbReference>
<protein>
    <recommendedName>
        <fullName evidence="2">MAGE domain-containing protein</fullName>
    </recommendedName>
</protein>
<dbReference type="AlphaFoldDB" id="A0A7M7JDK5"/>
<dbReference type="InterPro" id="IPR041898">
    <property type="entry name" value="MAGE_WH1"/>
</dbReference>
<dbReference type="FunCoup" id="A0A7M7JDK5">
    <property type="interactions" value="463"/>
</dbReference>
<dbReference type="GO" id="GO:0005634">
    <property type="term" value="C:nucleus"/>
    <property type="evidence" value="ECO:0007669"/>
    <property type="project" value="TreeGrafter"/>
</dbReference>
<dbReference type="OMA" id="TNPPEYE"/>
<dbReference type="KEGG" id="vde:111245868"/>
<feature type="compositionally biased region" description="Polar residues" evidence="1">
    <location>
        <begin position="240"/>
        <end position="249"/>
    </location>
</feature>
<evidence type="ECO:0000313" key="3">
    <source>
        <dbReference type="EnsemblMetazoa" id="XP_022650520"/>
    </source>
</evidence>
<dbReference type="PANTHER" id="PTHR11736:SF14">
    <property type="entry name" value="NSE3 HOMOLOG, SMC5-SMC6 COMPLEX COMPONENT"/>
    <property type="match status" value="1"/>
</dbReference>
<feature type="domain" description="MAGE" evidence="2">
    <location>
        <begin position="13"/>
        <end position="214"/>
    </location>
</feature>